<comment type="caution">
    <text evidence="1">The sequence shown here is derived from an EMBL/GenBank/DDBJ whole genome shotgun (WGS) entry which is preliminary data.</text>
</comment>
<name>A0ABM9CUA4_9BACL</name>
<dbReference type="RefSeq" id="WP_236337138.1">
    <property type="nucleotide sequence ID" value="NZ_CAKMMG010000012.1"/>
</dbReference>
<evidence type="ECO:0000313" key="1">
    <source>
        <dbReference type="EMBL" id="CAH1222955.1"/>
    </source>
</evidence>
<reference evidence="1" key="1">
    <citation type="submission" date="2022-01" db="EMBL/GenBank/DDBJ databases">
        <authorList>
            <person name="Criscuolo A."/>
        </authorList>
    </citation>
    <scope>NUCLEOTIDE SEQUENCE</scope>
    <source>
        <strain evidence="1">CIP111892</strain>
    </source>
</reference>
<gene>
    <name evidence="1" type="ORF">PAECIP111892_05245</name>
</gene>
<accession>A0ABM9CUA4</accession>
<evidence type="ECO:0008006" key="3">
    <source>
        <dbReference type="Google" id="ProtNLM"/>
    </source>
</evidence>
<dbReference type="Gene3D" id="3.40.50.620">
    <property type="entry name" value="HUPs"/>
    <property type="match status" value="1"/>
</dbReference>
<dbReference type="SUPFAM" id="SSF52402">
    <property type="entry name" value="Adenine nucleotide alpha hydrolases-like"/>
    <property type="match status" value="1"/>
</dbReference>
<proteinExistence type="predicted"/>
<evidence type="ECO:0000313" key="2">
    <source>
        <dbReference type="Proteomes" id="UP000838324"/>
    </source>
</evidence>
<protein>
    <recommendedName>
        <fullName evidence="3">Phosphoadenosine phosphosulphate reductase domain-containing protein</fullName>
    </recommendedName>
</protein>
<dbReference type="EMBL" id="CAKMMG010000012">
    <property type="protein sequence ID" value="CAH1222955.1"/>
    <property type="molecule type" value="Genomic_DNA"/>
</dbReference>
<dbReference type="Proteomes" id="UP000838324">
    <property type="component" value="Unassembled WGS sequence"/>
</dbReference>
<dbReference type="InterPro" id="IPR014729">
    <property type="entry name" value="Rossmann-like_a/b/a_fold"/>
</dbReference>
<keyword evidence="2" id="KW-1185">Reference proteome</keyword>
<organism evidence="1 2">
    <name type="scientific">Paenibacillus auburnensis</name>
    <dbReference type="NCBI Taxonomy" id="2905649"/>
    <lineage>
        <taxon>Bacteria</taxon>
        <taxon>Bacillati</taxon>
        <taxon>Bacillota</taxon>
        <taxon>Bacilli</taxon>
        <taxon>Bacillales</taxon>
        <taxon>Paenibacillaceae</taxon>
        <taxon>Paenibacillus</taxon>
    </lineage>
</organism>
<sequence length="249" mass="29733">MKRIVFLSGGIGSWAAGMRVMQKYGNGDIINLFTDTKKKNDRHPHRGEDQDLYRFLNESWSYIGGGLEWISVGKHIWQVFEEARYMGNTRHDPCSRILKREAARSWLEKRFSPDEVILYLGIDWTEEHRARKCMDYWKPYRVEFPLIDEPYLSKEDMCVWVEKYGIRRPRLYDMGFSHNNCGGFCVKGGQGHFFNLLNQMPERYAYHEAKQEELFLVIGKRVPFIRRTIDKQINYLSLKEFREEIQKKK</sequence>